<evidence type="ECO:0000256" key="7">
    <source>
        <dbReference type="ARBA" id="ARBA00023303"/>
    </source>
</evidence>
<protein>
    <recommendedName>
        <fullName evidence="10">Ion transport domain-containing protein</fullName>
    </recommendedName>
</protein>
<organism evidence="11 12">
    <name type="scientific">Magallana gigas</name>
    <name type="common">Pacific oyster</name>
    <name type="synonym">Crassostrea gigas</name>
    <dbReference type="NCBI Taxonomy" id="29159"/>
    <lineage>
        <taxon>Eukaryota</taxon>
        <taxon>Metazoa</taxon>
        <taxon>Spiralia</taxon>
        <taxon>Lophotrochozoa</taxon>
        <taxon>Mollusca</taxon>
        <taxon>Bivalvia</taxon>
        <taxon>Autobranchia</taxon>
        <taxon>Pteriomorphia</taxon>
        <taxon>Ostreida</taxon>
        <taxon>Ostreoidea</taxon>
        <taxon>Ostreidae</taxon>
        <taxon>Magallana</taxon>
    </lineage>
</organism>
<dbReference type="GO" id="GO:0034703">
    <property type="term" value="C:cation channel complex"/>
    <property type="evidence" value="ECO:0007669"/>
    <property type="project" value="TreeGrafter"/>
</dbReference>
<feature type="region of interest" description="Disordered" evidence="8">
    <location>
        <begin position="466"/>
        <end position="499"/>
    </location>
</feature>
<feature type="transmembrane region" description="Helical" evidence="9">
    <location>
        <begin position="163"/>
        <end position="184"/>
    </location>
</feature>
<feature type="compositionally biased region" description="Low complexity" evidence="8">
    <location>
        <begin position="473"/>
        <end position="483"/>
    </location>
</feature>
<feature type="region of interest" description="Disordered" evidence="8">
    <location>
        <begin position="347"/>
        <end position="368"/>
    </location>
</feature>
<evidence type="ECO:0000256" key="6">
    <source>
        <dbReference type="ARBA" id="ARBA00023136"/>
    </source>
</evidence>
<feature type="transmembrane region" description="Helical" evidence="9">
    <location>
        <begin position="59"/>
        <end position="80"/>
    </location>
</feature>
<keyword evidence="3 9" id="KW-0812">Transmembrane</keyword>
<keyword evidence="5" id="KW-0406">Ion transport</keyword>
<dbReference type="GO" id="GO:0051480">
    <property type="term" value="P:regulation of cytosolic calcium ion concentration"/>
    <property type="evidence" value="ECO:0007669"/>
    <property type="project" value="TreeGrafter"/>
</dbReference>
<evidence type="ECO:0000256" key="4">
    <source>
        <dbReference type="ARBA" id="ARBA00022989"/>
    </source>
</evidence>
<evidence type="ECO:0000256" key="9">
    <source>
        <dbReference type="SAM" id="Phobius"/>
    </source>
</evidence>
<dbReference type="GO" id="GO:0070679">
    <property type="term" value="F:inositol 1,4,5 trisphosphate binding"/>
    <property type="evidence" value="ECO:0007669"/>
    <property type="project" value="TreeGrafter"/>
</dbReference>
<dbReference type="PANTHER" id="PTHR10117:SF54">
    <property type="entry name" value="TRANSIENT RECEPTOR POTENTIAL-GAMMA PROTEIN"/>
    <property type="match status" value="1"/>
</dbReference>
<reference evidence="11" key="1">
    <citation type="submission" date="2022-08" db="UniProtKB">
        <authorList>
            <consortium name="EnsemblMetazoa"/>
        </authorList>
    </citation>
    <scope>IDENTIFICATION</scope>
    <source>
        <strain evidence="11">05x7-T-G4-1.051#20</strain>
    </source>
</reference>
<comment type="subcellular location">
    <subcellularLocation>
        <location evidence="1">Membrane</location>
        <topology evidence="1">Multi-pass membrane protein</topology>
    </subcellularLocation>
</comment>
<dbReference type="InterPro" id="IPR002153">
    <property type="entry name" value="TRPC_channel"/>
</dbReference>
<dbReference type="EnsemblMetazoa" id="G2736.8">
    <property type="protein sequence ID" value="G2736.8:cds"/>
    <property type="gene ID" value="G2736"/>
</dbReference>
<evidence type="ECO:0000256" key="8">
    <source>
        <dbReference type="SAM" id="MobiDB-lite"/>
    </source>
</evidence>
<evidence type="ECO:0000256" key="5">
    <source>
        <dbReference type="ARBA" id="ARBA00023065"/>
    </source>
</evidence>
<dbReference type="Proteomes" id="UP000005408">
    <property type="component" value="Unassembled WGS sequence"/>
</dbReference>
<accession>A0A8W8LG45</accession>
<sequence>MEASRFHWKPNDPEIVSDVLFAIANVISFARTTYLMPAFEVLGPLQISLGRMIGDITRFMVLFTLVLFAFMVVSIIYTGTMVRSELKWFLTRKPYMSTRGGFPRVSISDIIVRHPGPTGERSCVQIDGGKIMCTEEIRNESVYGGPTPESVNMERSTDIVEQVGMYLFALYHVVIIIVLINMLIAMMSHSFEDIQTDCDVEWKFARTKLWLNYMDEGSTLPVPFNMIPTPKSLCYAWRFCKDLLAISDVSWLEYQKNKKQTFIKKRRERVCKTLDLKVEDTSYSDIMQRLVKRYLFKMERAKDEKEIVKDGVPNLRNEDVEIVETNDTPPPVPDAPSRIPYATPIHEEDEDDTHPINKNLRSGVGSKRKLCGRSNMRRVSSSVAPPPTTLVIPQLDAIQRSQKLLDVRLQHLQANSKENNRIIDDIEFLRRVMTENQKALFNIIHALGNMQGEIVDLVKCLSSTPVPDKNHSHMNSSNSVSKSSGKKRTSHQDDEESEV</sequence>
<dbReference type="AlphaFoldDB" id="A0A8W8LG45"/>
<evidence type="ECO:0000259" key="10">
    <source>
        <dbReference type="Pfam" id="PF00520"/>
    </source>
</evidence>
<evidence type="ECO:0000313" key="11">
    <source>
        <dbReference type="EnsemblMetazoa" id="G2736.8:cds"/>
    </source>
</evidence>
<keyword evidence="4 9" id="KW-1133">Transmembrane helix</keyword>
<dbReference type="Pfam" id="PF00520">
    <property type="entry name" value="Ion_trans"/>
    <property type="match status" value="1"/>
</dbReference>
<keyword evidence="7" id="KW-0407">Ion channel</keyword>
<feature type="transmembrane region" description="Helical" evidence="9">
    <location>
        <begin position="20"/>
        <end position="39"/>
    </location>
</feature>
<evidence type="ECO:0000313" key="12">
    <source>
        <dbReference type="Proteomes" id="UP000005408"/>
    </source>
</evidence>
<evidence type="ECO:0000256" key="1">
    <source>
        <dbReference type="ARBA" id="ARBA00004141"/>
    </source>
</evidence>
<evidence type="ECO:0000256" key="3">
    <source>
        <dbReference type="ARBA" id="ARBA00022692"/>
    </source>
</evidence>
<evidence type="ECO:0000256" key="2">
    <source>
        <dbReference type="ARBA" id="ARBA00022448"/>
    </source>
</evidence>
<keyword evidence="6 9" id="KW-0472">Membrane</keyword>
<dbReference type="PANTHER" id="PTHR10117">
    <property type="entry name" value="TRANSIENT RECEPTOR POTENTIAL CHANNEL"/>
    <property type="match status" value="1"/>
</dbReference>
<dbReference type="GO" id="GO:0015279">
    <property type="term" value="F:store-operated calcium channel activity"/>
    <property type="evidence" value="ECO:0007669"/>
    <property type="project" value="TreeGrafter"/>
</dbReference>
<name>A0A8W8LG45_MAGGI</name>
<dbReference type="PRINTS" id="PR01097">
    <property type="entry name" value="TRNSRECEPTRP"/>
</dbReference>
<keyword evidence="2" id="KW-0813">Transport</keyword>
<dbReference type="InterPro" id="IPR005821">
    <property type="entry name" value="Ion_trans_dom"/>
</dbReference>
<keyword evidence="12" id="KW-1185">Reference proteome</keyword>
<dbReference type="GO" id="GO:0005886">
    <property type="term" value="C:plasma membrane"/>
    <property type="evidence" value="ECO:0007669"/>
    <property type="project" value="TreeGrafter"/>
</dbReference>
<proteinExistence type="predicted"/>
<feature type="domain" description="Ion transport" evidence="10">
    <location>
        <begin position="20"/>
        <end position="195"/>
    </location>
</feature>